<protein>
    <recommendedName>
        <fullName evidence="4">threonine-phosphate decarboxylase</fullName>
        <ecNumber evidence="4">4.1.1.81</ecNumber>
    </recommendedName>
    <alternativeName>
        <fullName evidence="8">L-threonine-O-3-phosphate decarboxylase</fullName>
    </alternativeName>
</protein>
<dbReference type="InterPro" id="IPR004839">
    <property type="entry name" value="Aminotransferase_I/II_large"/>
</dbReference>
<comment type="pathway">
    <text evidence="3">Cofactor biosynthesis; adenosylcobalamin biosynthesis.</text>
</comment>
<evidence type="ECO:0000256" key="9">
    <source>
        <dbReference type="ARBA" id="ARBA00048531"/>
    </source>
</evidence>
<keyword evidence="5" id="KW-0169">Cobalamin biosynthesis</keyword>
<comment type="caution">
    <text evidence="11">The sequence shown here is derived from an EMBL/GenBank/DDBJ whole genome shotgun (WGS) entry which is preliminary data.</text>
</comment>
<reference evidence="11 12" key="1">
    <citation type="submission" date="2018-04" db="EMBL/GenBank/DDBJ databases">
        <title>Genomic Encyclopedia of Type Strains, Phase III (KMG-III): the genomes of soil and plant-associated and newly described type strains.</title>
        <authorList>
            <person name="Whitman W."/>
        </authorList>
    </citation>
    <scope>NUCLEOTIDE SEQUENCE [LARGE SCALE GENOMIC DNA]</scope>
    <source>
        <strain evidence="11 12">KA25</strain>
    </source>
</reference>
<dbReference type="InterPro" id="IPR005860">
    <property type="entry name" value="CobD"/>
</dbReference>
<evidence type="ECO:0000256" key="2">
    <source>
        <dbReference type="ARBA" id="ARBA00003444"/>
    </source>
</evidence>
<dbReference type="PANTHER" id="PTHR42885:SF1">
    <property type="entry name" value="THREONINE-PHOSPHATE DECARBOXYLASE"/>
    <property type="match status" value="1"/>
</dbReference>
<proteinExistence type="predicted"/>
<dbReference type="InterPro" id="IPR015424">
    <property type="entry name" value="PyrdxlP-dep_Trfase"/>
</dbReference>
<dbReference type="GO" id="GO:0009236">
    <property type="term" value="P:cobalamin biosynthetic process"/>
    <property type="evidence" value="ECO:0007669"/>
    <property type="project" value="UniProtKB-UniPathway"/>
</dbReference>
<accession>A0A2T5KEW9</accession>
<dbReference type="AlphaFoldDB" id="A0A2T5KEW9"/>
<keyword evidence="6" id="KW-0663">Pyridoxal phosphate</keyword>
<evidence type="ECO:0000256" key="6">
    <source>
        <dbReference type="ARBA" id="ARBA00022898"/>
    </source>
</evidence>
<evidence type="ECO:0000259" key="10">
    <source>
        <dbReference type="Pfam" id="PF00155"/>
    </source>
</evidence>
<dbReference type="Gene3D" id="3.40.640.10">
    <property type="entry name" value="Type I PLP-dependent aspartate aminotransferase-like (Major domain)"/>
    <property type="match status" value="1"/>
</dbReference>
<evidence type="ECO:0000256" key="3">
    <source>
        <dbReference type="ARBA" id="ARBA00004953"/>
    </source>
</evidence>
<dbReference type="InterPro" id="IPR004838">
    <property type="entry name" value="NHTrfase_class1_PyrdxlP-BS"/>
</dbReference>
<evidence type="ECO:0000256" key="7">
    <source>
        <dbReference type="ARBA" id="ARBA00023239"/>
    </source>
</evidence>
<evidence type="ECO:0000313" key="12">
    <source>
        <dbReference type="Proteomes" id="UP000244060"/>
    </source>
</evidence>
<keyword evidence="7" id="KW-0456">Lyase</keyword>
<comment type="catalytic activity">
    <reaction evidence="9">
        <text>O-phospho-L-threonine + H(+) = (R)-1-aminopropan-2-yl phosphate + CO2</text>
        <dbReference type="Rhea" id="RHEA:11492"/>
        <dbReference type="ChEBI" id="CHEBI:15378"/>
        <dbReference type="ChEBI" id="CHEBI:16526"/>
        <dbReference type="ChEBI" id="CHEBI:58563"/>
        <dbReference type="ChEBI" id="CHEBI:58675"/>
        <dbReference type="EC" id="4.1.1.81"/>
    </reaction>
</comment>
<dbReference type="InterPro" id="IPR015422">
    <property type="entry name" value="PyrdxlP-dep_Trfase_small"/>
</dbReference>
<sequence>MRDHGGNLDSAAALFGGAAADWLDLSTGINRVPYPMPPLPPRALTALPDAAAEARLLASARIAYRTEAPMLPLAGAQAAIQLVPRLAPAGRARILGPTYNEHAASLRASGWQVEEVGDLEALAGADLAVLVHPNNPDGRRHAPHSLRALLPRVGRLLVDESFADPLPELSLAPEAGVPGLLVLRSFGKFYGLAGLRLGFVMGSALDVASLARMAGPWAVSGPALAAGEVALSDRDWARATTGRLAAEGPRLDALAARMGWRLAGGAHLFRLYETEDARTAQEHLARARIWSRIFPWSDRLIRLGLPGGEAEWARLDAALRPANP</sequence>
<dbReference type="GO" id="GO:0030170">
    <property type="term" value="F:pyridoxal phosphate binding"/>
    <property type="evidence" value="ECO:0007669"/>
    <property type="project" value="InterPro"/>
</dbReference>
<dbReference type="PANTHER" id="PTHR42885">
    <property type="entry name" value="HISTIDINOL-PHOSPHATE AMINOTRANSFERASE-RELATED"/>
    <property type="match status" value="1"/>
</dbReference>
<dbReference type="Pfam" id="PF00155">
    <property type="entry name" value="Aminotran_1_2"/>
    <property type="match status" value="1"/>
</dbReference>
<dbReference type="PROSITE" id="PS00105">
    <property type="entry name" value="AA_TRANSFER_CLASS_1"/>
    <property type="match status" value="1"/>
</dbReference>
<feature type="domain" description="Aminotransferase class I/classII large" evidence="10">
    <location>
        <begin position="45"/>
        <end position="265"/>
    </location>
</feature>
<organism evidence="11 12">
    <name type="scientific">Cereibacter azotoformans</name>
    <dbReference type="NCBI Taxonomy" id="43057"/>
    <lineage>
        <taxon>Bacteria</taxon>
        <taxon>Pseudomonadati</taxon>
        <taxon>Pseudomonadota</taxon>
        <taxon>Alphaproteobacteria</taxon>
        <taxon>Rhodobacterales</taxon>
        <taxon>Paracoccaceae</taxon>
        <taxon>Cereibacter</taxon>
    </lineage>
</organism>
<evidence type="ECO:0000256" key="5">
    <source>
        <dbReference type="ARBA" id="ARBA00022573"/>
    </source>
</evidence>
<dbReference type="EC" id="4.1.1.81" evidence="4"/>
<name>A0A2T5KEW9_9RHOB</name>
<dbReference type="EMBL" id="QAOT01000001">
    <property type="protein sequence ID" value="PTR20975.1"/>
    <property type="molecule type" value="Genomic_DNA"/>
</dbReference>
<gene>
    <name evidence="11" type="ORF">C8J28_101296</name>
</gene>
<dbReference type="OrthoDB" id="9799304at2"/>
<dbReference type="Proteomes" id="UP000244060">
    <property type="component" value="Unassembled WGS sequence"/>
</dbReference>
<comment type="cofactor">
    <cofactor evidence="1">
        <name>pyridoxal 5'-phosphate</name>
        <dbReference type="ChEBI" id="CHEBI:597326"/>
    </cofactor>
</comment>
<evidence type="ECO:0000256" key="8">
    <source>
        <dbReference type="ARBA" id="ARBA00029996"/>
    </source>
</evidence>
<dbReference type="InterPro" id="IPR015421">
    <property type="entry name" value="PyrdxlP-dep_Trfase_major"/>
</dbReference>
<comment type="function">
    <text evidence="2">Decarboxylates L-threonine-O-3-phosphate to yield (R)-1-amino-2-propanol O-2-phosphate, the precursor for the linkage between the nucleotide loop and the corrin ring in cobalamin.</text>
</comment>
<dbReference type="RefSeq" id="WP_108220102.1">
    <property type="nucleotide sequence ID" value="NZ_CP090021.1"/>
</dbReference>
<dbReference type="UniPathway" id="UPA00148"/>
<dbReference type="GO" id="GO:0048472">
    <property type="term" value="F:threonine-phosphate decarboxylase activity"/>
    <property type="evidence" value="ECO:0007669"/>
    <property type="project" value="UniProtKB-EC"/>
</dbReference>
<evidence type="ECO:0000313" key="11">
    <source>
        <dbReference type="EMBL" id="PTR20975.1"/>
    </source>
</evidence>
<keyword evidence="12" id="KW-1185">Reference proteome</keyword>
<dbReference type="Gene3D" id="3.90.1150.10">
    <property type="entry name" value="Aspartate Aminotransferase, domain 1"/>
    <property type="match status" value="1"/>
</dbReference>
<dbReference type="NCBIfam" id="TIGR01140">
    <property type="entry name" value="L_thr_O3P_dcar"/>
    <property type="match status" value="1"/>
</dbReference>
<evidence type="ECO:0000256" key="1">
    <source>
        <dbReference type="ARBA" id="ARBA00001933"/>
    </source>
</evidence>
<dbReference type="SUPFAM" id="SSF53383">
    <property type="entry name" value="PLP-dependent transferases"/>
    <property type="match status" value="1"/>
</dbReference>
<evidence type="ECO:0000256" key="4">
    <source>
        <dbReference type="ARBA" id="ARBA00012285"/>
    </source>
</evidence>